<dbReference type="EMBL" id="MTKT01003953">
    <property type="protein sequence ID" value="OWM72970.1"/>
    <property type="molecule type" value="Genomic_DNA"/>
</dbReference>
<evidence type="ECO:0000313" key="2">
    <source>
        <dbReference type="EMBL" id="PKI50603.1"/>
    </source>
</evidence>
<accession>A0A218WKS1</accession>
<keyword evidence="4" id="KW-1185">Reference proteome</keyword>
<protein>
    <submittedName>
        <fullName evidence="1">Uncharacterized protein</fullName>
    </submittedName>
</protein>
<gene>
    <name evidence="1" type="ORF">CDL15_Pgr001084</name>
    <name evidence="2" type="ORF">CRG98_028990</name>
</gene>
<reference evidence="2 4" key="3">
    <citation type="submission" date="2017-11" db="EMBL/GenBank/DDBJ databases">
        <title>De-novo sequencing of pomegranate (Punica granatum L.) genome.</title>
        <authorList>
            <person name="Akparov Z."/>
            <person name="Amiraslanov A."/>
            <person name="Hajiyeva S."/>
            <person name="Abbasov M."/>
            <person name="Kaur K."/>
            <person name="Hamwieh A."/>
            <person name="Solovyev V."/>
            <person name="Salamov A."/>
            <person name="Braich B."/>
            <person name="Kosarev P."/>
            <person name="Mahmoud A."/>
            <person name="Hajiyev E."/>
            <person name="Babayeva S."/>
            <person name="Izzatullayeva V."/>
            <person name="Mammadov A."/>
            <person name="Mammadov A."/>
            <person name="Sharifova S."/>
            <person name="Ojaghi J."/>
            <person name="Eynullazada K."/>
            <person name="Bayramov B."/>
            <person name="Abdulazimova A."/>
            <person name="Shahmuradov I."/>
        </authorList>
    </citation>
    <scope>NUCLEOTIDE SEQUENCE [LARGE SCALE GENOMIC DNA]</scope>
    <source>
        <strain evidence="2">AG2017</strain>
        <strain evidence="4">cv. AG2017</strain>
        <tissue evidence="2">Leaf</tissue>
    </source>
</reference>
<evidence type="ECO:0000313" key="3">
    <source>
        <dbReference type="Proteomes" id="UP000197138"/>
    </source>
</evidence>
<organism evidence="1 3">
    <name type="scientific">Punica granatum</name>
    <name type="common">Pomegranate</name>
    <dbReference type="NCBI Taxonomy" id="22663"/>
    <lineage>
        <taxon>Eukaryota</taxon>
        <taxon>Viridiplantae</taxon>
        <taxon>Streptophyta</taxon>
        <taxon>Embryophyta</taxon>
        <taxon>Tracheophyta</taxon>
        <taxon>Spermatophyta</taxon>
        <taxon>Magnoliopsida</taxon>
        <taxon>eudicotyledons</taxon>
        <taxon>Gunneridae</taxon>
        <taxon>Pentapetalae</taxon>
        <taxon>rosids</taxon>
        <taxon>malvids</taxon>
        <taxon>Myrtales</taxon>
        <taxon>Lythraceae</taxon>
        <taxon>Punica</taxon>
    </lineage>
</organism>
<dbReference type="Proteomes" id="UP000197138">
    <property type="component" value="Unassembled WGS sequence"/>
</dbReference>
<evidence type="ECO:0000313" key="4">
    <source>
        <dbReference type="Proteomes" id="UP000233551"/>
    </source>
</evidence>
<proteinExistence type="predicted"/>
<evidence type="ECO:0000313" key="1">
    <source>
        <dbReference type="EMBL" id="OWM72970.1"/>
    </source>
</evidence>
<dbReference type="EMBL" id="PGOL01002093">
    <property type="protein sequence ID" value="PKI50603.1"/>
    <property type="molecule type" value="Genomic_DNA"/>
</dbReference>
<reference evidence="3" key="1">
    <citation type="journal article" date="2017" name="Plant J.">
        <title>The pomegranate (Punica granatum L.) genome and the genomics of punicalagin biosynthesis.</title>
        <authorList>
            <person name="Qin G."/>
            <person name="Xu C."/>
            <person name="Ming R."/>
            <person name="Tang H."/>
            <person name="Guyot R."/>
            <person name="Kramer E.M."/>
            <person name="Hu Y."/>
            <person name="Yi X."/>
            <person name="Qi Y."/>
            <person name="Xu X."/>
            <person name="Gao Z."/>
            <person name="Pan H."/>
            <person name="Jian J."/>
            <person name="Tian Y."/>
            <person name="Yue Z."/>
            <person name="Xu Y."/>
        </authorList>
    </citation>
    <scope>NUCLEOTIDE SEQUENCE [LARGE SCALE GENOMIC DNA]</scope>
    <source>
        <strain evidence="3">cv. Dabenzi</strain>
    </source>
</reference>
<sequence>MKNNSMVTLSDLSMLTKAAKIEVEVEVVLVALVAEVESAPEIKLALEAELALEAKPRLKVEAKHMASHMIRCGRISSLLVMDKPLAKLSS</sequence>
<dbReference type="AlphaFoldDB" id="A0A218WKS1"/>
<reference evidence="1" key="2">
    <citation type="submission" date="2017-06" db="EMBL/GenBank/DDBJ databases">
        <title>The pomegranate genome and the genomics of punicalagin biosynthesis.</title>
        <authorList>
            <person name="Xu C."/>
        </authorList>
    </citation>
    <scope>NUCLEOTIDE SEQUENCE [LARGE SCALE GENOMIC DNA]</scope>
    <source>
        <tissue evidence="1">Fresh leaf</tissue>
    </source>
</reference>
<dbReference type="Proteomes" id="UP000233551">
    <property type="component" value="Unassembled WGS sequence"/>
</dbReference>
<comment type="caution">
    <text evidence="1">The sequence shown here is derived from an EMBL/GenBank/DDBJ whole genome shotgun (WGS) entry which is preliminary data.</text>
</comment>
<name>A0A218WKS1_PUNGR</name>